<feature type="compositionally biased region" description="Basic and acidic residues" evidence="1">
    <location>
        <begin position="1"/>
        <end position="21"/>
    </location>
</feature>
<evidence type="ECO:0000313" key="2">
    <source>
        <dbReference type="EMBL" id="GII42261.1"/>
    </source>
</evidence>
<evidence type="ECO:0000313" key="3">
    <source>
        <dbReference type="Proteomes" id="UP000622547"/>
    </source>
</evidence>
<proteinExistence type="predicted"/>
<accession>A0A8J3XJP5</accession>
<reference evidence="2 3" key="1">
    <citation type="submission" date="2021-01" db="EMBL/GenBank/DDBJ databases">
        <title>Whole genome shotgun sequence of Planotetraspora phitsanulokensis NBRC 104273.</title>
        <authorList>
            <person name="Komaki H."/>
            <person name="Tamura T."/>
        </authorList>
    </citation>
    <scope>NUCLEOTIDE SEQUENCE [LARGE SCALE GENOMIC DNA]</scope>
    <source>
        <strain evidence="2 3">NBRC 104273</strain>
    </source>
</reference>
<dbReference type="EMBL" id="BOOP01000041">
    <property type="protein sequence ID" value="GII42261.1"/>
    <property type="molecule type" value="Genomic_DNA"/>
</dbReference>
<feature type="region of interest" description="Disordered" evidence="1">
    <location>
        <begin position="121"/>
        <end position="165"/>
    </location>
</feature>
<feature type="region of interest" description="Disordered" evidence="1">
    <location>
        <begin position="1"/>
        <end position="30"/>
    </location>
</feature>
<evidence type="ECO:0000256" key="1">
    <source>
        <dbReference type="SAM" id="MobiDB-lite"/>
    </source>
</evidence>
<comment type="caution">
    <text evidence="2">The sequence shown here is derived from an EMBL/GenBank/DDBJ whole genome shotgun (WGS) entry which is preliminary data.</text>
</comment>
<organism evidence="2 3">
    <name type="scientific">Planotetraspora phitsanulokensis</name>
    <dbReference type="NCBI Taxonomy" id="575192"/>
    <lineage>
        <taxon>Bacteria</taxon>
        <taxon>Bacillati</taxon>
        <taxon>Actinomycetota</taxon>
        <taxon>Actinomycetes</taxon>
        <taxon>Streptosporangiales</taxon>
        <taxon>Streptosporangiaceae</taxon>
        <taxon>Planotetraspora</taxon>
    </lineage>
</organism>
<name>A0A8J3XJP5_9ACTN</name>
<dbReference type="Proteomes" id="UP000622547">
    <property type="component" value="Unassembled WGS sequence"/>
</dbReference>
<protein>
    <submittedName>
        <fullName evidence="2">Uncharacterized protein</fullName>
    </submittedName>
</protein>
<sequence length="165" mass="18303">MADRLEPYRGKRDPRRTREPIPETAPEAGGDDTFVIQEHHARSHSFSVGERGRDAEPSVVWSDDSSYSLTEGESVVVRVQTSDPFSEARRPQSGRDYLVRSGGVTELPLPHVRPVDTDHAARGRWAGRLRHPPVARLQRAGPADHGGRGGRLHIGPAVRRTQQPE</sequence>
<gene>
    <name evidence="2" type="ORF">Pph01_72640</name>
</gene>
<keyword evidence="3" id="KW-1185">Reference proteome</keyword>
<dbReference type="AlphaFoldDB" id="A0A8J3XJP5"/>